<sequence length="590" mass="66232">MLTAPVMDTKVAAGFHLAETVIYLFSVLFIWFSMRAFLKSREHQFKLFLTFGMTPGQLKLMIFLEHMLIGLIGTMTGLTLSLSFVKMVLLIAENVVGLDFRLYFYFPMKALALTFGAFIALFAVLSVCAGLFLDRERWILFPQQWNKQSSKEPNASRPLAVSAPIFLAGGYGMALSLPESPSTFMIVCVVVSEAIGTYFLFDQLGVCIIHTYKRNRHFFWRRTNLLLLSDLANRMKDCARTLFMISILFMIAMTAIGMMAGYQGMIKNRISQENPFALVYASSSGNMRETKDVAEIERALEEHGIPFQRLQATIKELPIAKSNNSLRIIPASEFNAIARAAGNVAVAPTGTQAILVPNDDSQGPVQGTGGSTLRVGLLALQVTGVMEAYSFPDFDSYLVVSDDVYALLNDYTRKVSFHLFDVDDWRQTEGVARQLKQRFGPTGEGKVDFTFFSLTYTLGKIRQVYGGSLFALFFIGAVFFAASWSFLYFRLYTNLQEDQRKFAVMNTIGLTDQELSKVITLQLILLIFTPFFVALVHSSFAMMILQHAIQYNLMKETMAVLGAFLTAHVFYFAAVRSAYVKRVKQSITYP</sequence>
<dbReference type="GO" id="GO:0005886">
    <property type="term" value="C:plasma membrane"/>
    <property type="evidence" value="ECO:0007669"/>
    <property type="project" value="UniProtKB-SubCell"/>
</dbReference>
<protein>
    <submittedName>
        <fullName evidence="8">Putative ABC transport system permease protein</fullName>
    </submittedName>
</protein>
<evidence type="ECO:0000256" key="5">
    <source>
        <dbReference type="ARBA" id="ARBA00023136"/>
    </source>
</evidence>
<evidence type="ECO:0000256" key="4">
    <source>
        <dbReference type="ARBA" id="ARBA00022989"/>
    </source>
</evidence>
<feature type="transmembrane region" description="Helical" evidence="6">
    <location>
        <begin position="469"/>
        <end position="491"/>
    </location>
</feature>
<evidence type="ECO:0000256" key="3">
    <source>
        <dbReference type="ARBA" id="ARBA00022692"/>
    </source>
</evidence>
<keyword evidence="2 6" id="KW-1003">Cell membrane</keyword>
<comment type="similarity">
    <text evidence="6">Belongs to the ABC-4 integral membrane protein family.</text>
</comment>
<evidence type="ECO:0000259" key="7">
    <source>
        <dbReference type="Pfam" id="PF02687"/>
    </source>
</evidence>
<feature type="transmembrane region" description="Helical" evidence="6">
    <location>
        <begin position="557"/>
        <end position="575"/>
    </location>
</feature>
<dbReference type="PIRSF" id="PIRSF018968">
    <property type="entry name" value="ABC_permease_BceB"/>
    <property type="match status" value="1"/>
</dbReference>
<comment type="subcellular location">
    <subcellularLocation>
        <location evidence="1 6">Cell membrane</location>
        <topology evidence="1 6">Multi-pass membrane protein</topology>
    </subcellularLocation>
</comment>
<feature type="transmembrane region" description="Helical" evidence="6">
    <location>
        <begin position="242"/>
        <end position="262"/>
    </location>
</feature>
<organism evidence="8 9">
    <name type="scientific">Lihuaxuella thermophila</name>
    <dbReference type="NCBI Taxonomy" id="1173111"/>
    <lineage>
        <taxon>Bacteria</taxon>
        <taxon>Bacillati</taxon>
        <taxon>Bacillota</taxon>
        <taxon>Bacilli</taxon>
        <taxon>Bacillales</taxon>
        <taxon>Thermoactinomycetaceae</taxon>
        <taxon>Lihuaxuella</taxon>
    </lineage>
</organism>
<dbReference type="InterPro" id="IPR052536">
    <property type="entry name" value="ABC-4_Integral_Memb_Prot"/>
</dbReference>
<dbReference type="STRING" id="1173111.SAMN05444955_12149"/>
<feature type="domain" description="ABC3 transporter permease C-terminal" evidence="7">
    <location>
        <begin position="21"/>
        <end position="130"/>
    </location>
</feature>
<evidence type="ECO:0000256" key="6">
    <source>
        <dbReference type="PIRNR" id="PIRNR018968"/>
    </source>
</evidence>
<feature type="transmembrane region" description="Helical" evidence="6">
    <location>
        <begin position="20"/>
        <end position="38"/>
    </location>
</feature>
<dbReference type="GO" id="GO:0055085">
    <property type="term" value="P:transmembrane transport"/>
    <property type="evidence" value="ECO:0007669"/>
    <property type="project" value="UniProtKB-UniRule"/>
</dbReference>
<dbReference type="PANTHER" id="PTHR46795">
    <property type="entry name" value="ABC TRANSPORTER PERMEASE-RELATED-RELATED"/>
    <property type="match status" value="1"/>
</dbReference>
<keyword evidence="4 6" id="KW-1133">Transmembrane helix</keyword>
<feature type="transmembrane region" description="Helical" evidence="6">
    <location>
        <begin position="111"/>
        <end position="133"/>
    </location>
</feature>
<accession>A0A1H8J520</accession>
<feature type="transmembrane region" description="Helical" evidence="6">
    <location>
        <begin position="154"/>
        <end position="177"/>
    </location>
</feature>
<evidence type="ECO:0000256" key="1">
    <source>
        <dbReference type="ARBA" id="ARBA00004651"/>
    </source>
</evidence>
<keyword evidence="6" id="KW-0813">Transport</keyword>
<name>A0A1H8J520_9BACL</name>
<evidence type="ECO:0000313" key="8">
    <source>
        <dbReference type="EMBL" id="SEN75545.1"/>
    </source>
</evidence>
<keyword evidence="5 6" id="KW-0472">Membrane</keyword>
<gene>
    <name evidence="8" type="ORF">SAMN05444955_12149</name>
</gene>
<feature type="transmembrane region" description="Helical" evidence="6">
    <location>
        <begin position="523"/>
        <end position="545"/>
    </location>
</feature>
<keyword evidence="3 6" id="KW-0812">Transmembrane</keyword>
<dbReference type="Proteomes" id="UP000199695">
    <property type="component" value="Unassembled WGS sequence"/>
</dbReference>
<evidence type="ECO:0000256" key="2">
    <source>
        <dbReference type="ARBA" id="ARBA00022475"/>
    </source>
</evidence>
<reference evidence="8 9" key="1">
    <citation type="submission" date="2016-10" db="EMBL/GenBank/DDBJ databases">
        <authorList>
            <person name="de Groot N.N."/>
        </authorList>
    </citation>
    <scope>NUCLEOTIDE SEQUENCE [LARGE SCALE GENOMIC DNA]</scope>
    <source>
        <strain evidence="8 9">DSM 46701</strain>
    </source>
</reference>
<dbReference type="EMBL" id="FOCQ01000021">
    <property type="protein sequence ID" value="SEN75545.1"/>
    <property type="molecule type" value="Genomic_DNA"/>
</dbReference>
<feature type="transmembrane region" description="Helical" evidence="6">
    <location>
        <begin position="183"/>
        <end position="212"/>
    </location>
</feature>
<dbReference type="InterPro" id="IPR027022">
    <property type="entry name" value="ABC_permease_BceB-typ"/>
</dbReference>
<dbReference type="PANTHER" id="PTHR46795:SF1">
    <property type="entry name" value="ABC TRANSPORTER PERMEASE PROTEIN"/>
    <property type="match status" value="1"/>
</dbReference>
<feature type="transmembrane region" description="Helical" evidence="6">
    <location>
        <begin position="68"/>
        <end position="91"/>
    </location>
</feature>
<proteinExistence type="inferred from homology"/>
<dbReference type="AlphaFoldDB" id="A0A1H8J520"/>
<keyword evidence="9" id="KW-1185">Reference proteome</keyword>
<evidence type="ECO:0000313" key="9">
    <source>
        <dbReference type="Proteomes" id="UP000199695"/>
    </source>
</evidence>
<feature type="domain" description="ABC3 transporter permease C-terminal" evidence="7">
    <location>
        <begin position="474"/>
        <end position="585"/>
    </location>
</feature>
<dbReference type="InterPro" id="IPR003838">
    <property type="entry name" value="ABC3_permease_C"/>
</dbReference>
<dbReference type="Pfam" id="PF02687">
    <property type="entry name" value="FtsX"/>
    <property type="match status" value="2"/>
</dbReference>